<keyword evidence="2" id="KW-1185">Reference proteome</keyword>
<organism evidence="1 2">
    <name type="scientific">Paracraurococcus lichenis</name>
    <dbReference type="NCBI Taxonomy" id="3064888"/>
    <lineage>
        <taxon>Bacteria</taxon>
        <taxon>Pseudomonadati</taxon>
        <taxon>Pseudomonadota</taxon>
        <taxon>Alphaproteobacteria</taxon>
        <taxon>Acetobacterales</taxon>
        <taxon>Roseomonadaceae</taxon>
        <taxon>Paracraurococcus</taxon>
    </lineage>
</organism>
<gene>
    <name evidence="1" type="ORF">Q7A36_02100</name>
</gene>
<accession>A0ABT9DT91</accession>
<dbReference type="Proteomes" id="UP001243009">
    <property type="component" value="Unassembled WGS sequence"/>
</dbReference>
<sequence>MSLARRLAWPLAALASLLYLGALVVQGAMPQQRQLVRFEAKGLLAEPPEAVRRIELSRGAERLVLLRRGEGWATGEGRNIGLAAARIDTALKMLRNSPPVREIAAADLAGLDAAPFGLDPPAIAVALSGADDRRLLALRFGARNPEDFLQYMRVEGDPRLFLMSRFIGAEWDEAMGAALGP</sequence>
<evidence type="ECO:0000313" key="2">
    <source>
        <dbReference type="Proteomes" id="UP001243009"/>
    </source>
</evidence>
<evidence type="ECO:0000313" key="1">
    <source>
        <dbReference type="EMBL" id="MDO9707117.1"/>
    </source>
</evidence>
<dbReference type="RefSeq" id="WP_305101990.1">
    <property type="nucleotide sequence ID" value="NZ_JAUTWS010000002.1"/>
</dbReference>
<proteinExistence type="predicted"/>
<reference evidence="1 2" key="1">
    <citation type="submission" date="2023-08" db="EMBL/GenBank/DDBJ databases">
        <title>The draft genome sequence of Paracraurococcus sp. LOR1-02.</title>
        <authorList>
            <person name="Kingkaew E."/>
            <person name="Tanasupawat S."/>
        </authorList>
    </citation>
    <scope>NUCLEOTIDE SEQUENCE [LARGE SCALE GENOMIC DNA]</scope>
    <source>
        <strain evidence="1 2">LOR1-02</strain>
    </source>
</reference>
<evidence type="ECO:0008006" key="3">
    <source>
        <dbReference type="Google" id="ProtNLM"/>
    </source>
</evidence>
<comment type="caution">
    <text evidence="1">The sequence shown here is derived from an EMBL/GenBank/DDBJ whole genome shotgun (WGS) entry which is preliminary data.</text>
</comment>
<protein>
    <recommendedName>
        <fullName evidence="3">DUF4340 domain-containing protein</fullName>
    </recommendedName>
</protein>
<name>A0ABT9DT91_9PROT</name>
<dbReference type="EMBL" id="JAUTWS010000002">
    <property type="protein sequence ID" value="MDO9707117.1"/>
    <property type="molecule type" value="Genomic_DNA"/>
</dbReference>